<feature type="compositionally biased region" description="Polar residues" evidence="6">
    <location>
        <begin position="1"/>
        <end position="10"/>
    </location>
</feature>
<dbReference type="InterPro" id="IPR007219">
    <property type="entry name" value="XnlR_reg_dom"/>
</dbReference>
<keyword evidence="3" id="KW-0805">Transcription regulation</keyword>
<feature type="compositionally biased region" description="Polar residues" evidence="6">
    <location>
        <begin position="236"/>
        <end position="256"/>
    </location>
</feature>
<evidence type="ECO:0000256" key="5">
    <source>
        <dbReference type="ARBA" id="ARBA00023242"/>
    </source>
</evidence>
<dbReference type="EMBL" id="JAVRRF010000011">
    <property type="protein sequence ID" value="KAK5060593.1"/>
    <property type="molecule type" value="Genomic_DNA"/>
</dbReference>
<evidence type="ECO:0000256" key="4">
    <source>
        <dbReference type="ARBA" id="ARBA00023163"/>
    </source>
</evidence>
<proteinExistence type="predicted"/>
<keyword evidence="9" id="KW-1185">Reference proteome</keyword>
<dbReference type="PANTHER" id="PTHR47660">
    <property type="entry name" value="TRANSCRIPTION FACTOR WITH C2H2 AND ZN(2)-CYS(6) DNA BINDING DOMAIN (EUROFUNG)-RELATED-RELATED"/>
    <property type="match status" value="1"/>
</dbReference>
<feature type="compositionally biased region" description="Basic and acidic residues" evidence="6">
    <location>
        <begin position="178"/>
        <end position="192"/>
    </location>
</feature>
<sequence length="937" mass="104327">MSSVTDANGSTTTTTTESDLQDHQSKPCQMDGQPASSDDALSCSASDSHDGGSTITKHQTSPQHAKQNMVERRAGTNDQARYSPSVVEQHVEERADELAAPSLTMVDFEVPADLMDIDSSLHIDQQDALTAGYAMFEQQQNEDWETLVGLFGSIPSTPQFTSALSASATKQHCSGTPKPKDPDPLLQGDHHLGHASKRDLCNAAMAKITSLAHSEPAVPSFLPETQTTIGMVANEQPGQSMPTPPQAGQTPSKPLSSAWASWPTALSVPGLSPLVLGPTQDLPHANPNDDDFPKDIHHWSILQCCPFDTFIAPARAKENLVYFERISKHAEPWTAADGTLDDITAGQTDDFVRTPLSTITREKISAITQSFFRRALDMHGFGYTPPTFASQSVGGWFTSSTFILLPPPTSIERFLYNYIQFTDPFYPLFAGRHFDPNQLLDDDNEQAATLLVTLMIAYGAMMDTATQSRRFAAGLTEISRIALSDILEKHNSLSTSEMLLRCALLFILQAAWGGDKWQMDIGEGHRSMYIAMLRNSRYLARQSMTFPADGTEQDLNVIWKSWTNFESRNRLAYDWVLADQELCLFHGHPTKFSIAELEAPLPDKDELWLARNPEEWKRTLDCEDGAIRNIPEYFSRRPQYSLRLLFQLFLDNDLAQPSLAMSPLRLRLLLYPLQTLVQHYCQLLNIFSDSGVSVTVSKTMTRTSSLVRVEEIQILLERWGSLAETCTPVGERQKRVSDTNYILYHLISLDVHTSFKEMEAFARGCRPDWASSRVPYAAERWIYAVPEALFHCGQILRLTREIPLAARPLWWAAAIYRATIVLWIYSLSCTFGPSQPTLPNPGFSLIEPETPIQIDQLSSKDPQMKQFLKYNRGDPRLSKPDGTSVRFDSPSTVLDVCIAAVDGGPGSLWFAMGVKQKLEHLAKLWSPAGSEDPTSLL</sequence>
<keyword evidence="5" id="KW-0539">Nucleus</keyword>
<organism evidence="8 9">
    <name type="scientific">Exophiala sideris</name>
    <dbReference type="NCBI Taxonomy" id="1016849"/>
    <lineage>
        <taxon>Eukaryota</taxon>
        <taxon>Fungi</taxon>
        <taxon>Dikarya</taxon>
        <taxon>Ascomycota</taxon>
        <taxon>Pezizomycotina</taxon>
        <taxon>Eurotiomycetes</taxon>
        <taxon>Chaetothyriomycetidae</taxon>
        <taxon>Chaetothyriales</taxon>
        <taxon>Herpotrichiellaceae</taxon>
        <taxon>Exophiala</taxon>
    </lineage>
</organism>
<feature type="region of interest" description="Disordered" evidence="6">
    <location>
        <begin position="165"/>
        <end position="192"/>
    </location>
</feature>
<keyword evidence="2" id="KW-0862">Zinc</keyword>
<gene>
    <name evidence="8" type="ORF">LTR69_005910</name>
</gene>
<accession>A0ABR0JBC9</accession>
<dbReference type="Proteomes" id="UP001345691">
    <property type="component" value="Unassembled WGS sequence"/>
</dbReference>
<dbReference type="PANTHER" id="PTHR47660:SF2">
    <property type="entry name" value="TRANSCRIPTION FACTOR WITH C2H2 AND ZN(2)-CYS(6) DNA BINDING DOMAIN (EUROFUNG)"/>
    <property type="match status" value="1"/>
</dbReference>
<evidence type="ECO:0000256" key="1">
    <source>
        <dbReference type="ARBA" id="ARBA00022723"/>
    </source>
</evidence>
<feature type="domain" description="Xylanolytic transcriptional activator regulatory" evidence="7">
    <location>
        <begin position="416"/>
        <end position="630"/>
    </location>
</feature>
<feature type="compositionally biased region" description="Polar residues" evidence="6">
    <location>
        <begin position="165"/>
        <end position="174"/>
    </location>
</feature>
<feature type="region of interest" description="Disordered" evidence="6">
    <location>
        <begin position="1"/>
        <end position="94"/>
    </location>
</feature>
<dbReference type="Pfam" id="PF04082">
    <property type="entry name" value="Fungal_trans"/>
    <property type="match status" value="1"/>
</dbReference>
<keyword evidence="4" id="KW-0804">Transcription</keyword>
<evidence type="ECO:0000259" key="7">
    <source>
        <dbReference type="Pfam" id="PF04082"/>
    </source>
</evidence>
<name>A0ABR0JBC9_9EURO</name>
<feature type="region of interest" description="Disordered" evidence="6">
    <location>
        <begin position="234"/>
        <end position="256"/>
    </location>
</feature>
<evidence type="ECO:0000313" key="8">
    <source>
        <dbReference type="EMBL" id="KAK5060593.1"/>
    </source>
</evidence>
<evidence type="ECO:0000313" key="9">
    <source>
        <dbReference type="Proteomes" id="UP001345691"/>
    </source>
</evidence>
<evidence type="ECO:0000256" key="3">
    <source>
        <dbReference type="ARBA" id="ARBA00023015"/>
    </source>
</evidence>
<evidence type="ECO:0000256" key="6">
    <source>
        <dbReference type="SAM" id="MobiDB-lite"/>
    </source>
</evidence>
<feature type="compositionally biased region" description="Low complexity" evidence="6">
    <location>
        <begin position="35"/>
        <end position="46"/>
    </location>
</feature>
<protein>
    <recommendedName>
        <fullName evidence="7">Xylanolytic transcriptional activator regulatory domain-containing protein</fullName>
    </recommendedName>
</protein>
<comment type="caution">
    <text evidence="8">The sequence shown here is derived from an EMBL/GenBank/DDBJ whole genome shotgun (WGS) entry which is preliminary data.</text>
</comment>
<feature type="compositionally biased region" description="Polar residues" evidence="6">
    <location>
        <begin position="51"/>
        <end position="66"/>
    </location>
</feature>
<evidence type="ECO:0000256" key="2">
    <source>
        <dbReference type="ARBA" id="ARBA00022833"/>
    </source>
</evidence>
<keyword evidence="1" id="KW-0479">Metal-binding</keyword>
<reference evidence="8 9" key="1">
    <citation type="submission" date="2023-08" db="EMBL/GenBank/DDBJ databases">
        <title>Black Yeasts Isolated from many extreme environments.</title>
        <authorList>
            <person name="Coleine C."/>
            <person name="Stajich J.E."/>
            <person name="Selbmann L."/>
        </authorList>
    </citation>
    <scope>NUCLEOTIDE SEQUENCE [LARGE SCALE GENOMIC DNA]</scope>
    <source>
        <strain evidence="8 9">CCFEE 6328</strain>
    </source>
</reference>